<dbReference type="InterPro" id="IPR007577">
    <property type="entry name" value="GlycoTrfase_DXD_sugar-bd_CS"/>
</dbReference>
<organism evidence="1">
    <name type="scientific">marine sediment metagenome</name>
    <dbReference type="NCBI Taxonomy" id="412755"/>
    <lineage>
        <taxon>unclassified sequences</taxon>
        <taxon>metagenomes</taxon>
        <taxon>ecological metagenomes</taxon>
    </lineage>
</organism>
<proteinExistence type="predicted"/>
<feature type="non-terminal residue" evidence="1">
    <location>
        <position position="231"/>
    </location>
</feature>
<dbReference type="EMBL" id="BARS01026411">
    <property type="protein sequence ID" value="GAG00674.1"/>
    <property type="molecule type" value="Genomic_DNA"/>
</dbReference>
<accession>X0U4I8</accession>
<dbReference type="SUPFAM" id="SSF53448">
    <property type="entry name" value="Nucleotide-diphospho-sugar transferases"/>
    <property type="match status" value="1"/>
</dbReference>
<gene>
    <name evidence="1" type="ORF">S01H1_41623</name>
</gene>
<comment type="caution">
    <text evidence="1">The sequence shown here is derived from an EMBL/GenBank/DDBJ whole genome shotgun (WGS) entry which is preliminary data.</text>
</comment>
<dbReference type="PANTHER" id="PTHR31834">
    <property type="entry name" value="INITIATION-SPECIFIC ALPHA-1,6-MANNOSYLTRANSFERASE"/>
    <property type="match status" value="1"/>
</dbReference>
<dbReference type="AlphaFoldDB" id="X0U4I8"/>
<dbReference type="InterPro" id="IPR029044">
    <property type="entry name" value="Nucleotide-diphossugar_trans"/>
</dbReference>
<evidence type="ECO:0000313" key="1">
    <source>
        <dbReference type="EMBL" id="GAG00674.1"/>
    </source>
</evidence>
<dbReference type="GO" id="GO:0000136">
    <property type="term" value="C:mannan polymerase complex"/>
    <property type="evidence" value="ECO:0007669"/>
    <property type="project" value="TreeGrafter"/>
</dbReference>
<sequence length="231" mass="26247">MDTKKKLPDWEQKFYSDSDIENWLLSTFGINSVITKAYHSINPKFGAARADLFRYLVIYIHGGLYLDLKSFALKELPILPKNTEMLISPWGTPQWSEILGKSGEIQNWYLYALPGAKALELVIKRIVNNIYSIQMDPINAKCLQIIKDVKEVPTPKDIVLTTTGPIAYTLALQNFDRPSLEIVKPNLNNCLAYAPVDKWTEHEKLQGKNHYSKQTGSLILLNGPKISQLEI</sequence>
<dbReference type="GO" id="GO:0000009">
    <property type="term" value="F:alpha-1,6-mannosyltransferase activity"/>
    <property type="evidence" value="ECO:0007669"/>
    <property type="project" value="InterPro"/>
</dbReference>
<dbReference type="Gene3D" id="3.90.550.20">
    <property type="match status" value="1"/>
</dbReference>
<protein>
    <submittedName>
        <fullName evidence="1">Uncharacterized protein</fullName>
    </submittedName>
</protein>
<name>X0U4I8_9ZZZZ</name>
<dbReference type="GO" id="GO:0006487">
    <property type="term" value="P:protein N-linked glycosylation"/>
    <property type="evidence" value="ECO:0007669"/>
    <property type="project" value="TreeGrafter"/>
</dbReference>
<dbReference type="InterPro" id="IPR039367">
    <property type="entry name" value="Och1-like"/>
</dbReference>
<dbReference type="Pfam" id="PF04488">
    <property type="entry name" value="Gly_transf_sug"/>
    <property type="match status" value="1"/>
</dbReference>
<dbReference type="PANTHER" id="PTHR31834:SF1">
    <property type="entry name" value="INITIATION-SPECIFIC ALPHA-1,6-MANNOSYLTRANSFERASE"/>
    <property type="match status" value="1"/>
</dbReference>
<reference evidence="1" key="1">
    <citation type="journal article" date="2014" name="Front. Microbiol.">
        <title>High frequency of phylogenetically diverse reductive dehalogenase-homologous genes in deep subseafloor sedimentary metagenomes.</title>
        <authorList>
            <person name="Kawai M."/>
            <person name="Futagami T."/>
            <person name="Toyoda A."/>
            <person name="Takaki Y."/>
            <person name="Nishi S."/>
            <person name="Hori S."/>
            <person name="Arai W."/>
            <person name="Tsubouchi T."/>
            <person name="Morono Y."/>
            <person name="Uchiyama I."/>
            <person name="Ito T."/>
            <person name="Fujiyama A."/>
            <person name="Inagaki F."/>
            <person name="Takami H."/>
        </authorList>
    </citation>
    <scope>NUCLEOTIDE SEQUENCE</scope>
    <source>
        <strain evidence="1">Expedition CK06-06</strain>
    </source>
</reference>